<protein>
    <submittedName>
        <fullName evidence="3">rRNA_proc-arch domain-containing protein</fullName>
    </submittedName>
</protein>
<feature type="domain" description="DUF7808" evidence="1">
    <location>
        <begin position="2"/>
        <end position="62"/>
    </location>
</feature>
<evidence type="ECO:0000259" key="1">
    <source>
        <dbReference type="Pfam" id="PF25096"/>
    </source>
</evidence>
<dbReference type="WBParaSite" id="Hba_18305">
    <property type="protein sequence ID" value="Hba_18305"/>
    <property type="gene ID" value="Hba_18305"/>
</dbReference>
<reference evidence="3" key="1">
    <citation type="submission" date="2016-11" db="UniProtKB">
        <authorList>
            <consortium name="WormBaseParasite"/>
        </authorList>
    </citation>
    <scope>IDENTIFICATION</scope>
</reference>
<dbReference type="InterPro" id="IPR056710">
    <property type="entry name" value="DUF7808"/>
</dbReference>
<dbReference type="Pfam" id="PF25096">
    <property type="entry name" value="DUF7808"/>
    <property type="match status" value="1"/>
</dbReference>
<dbReference type="Proteomes" id="UP000095283">
    <property type="component" value="Unplaced"/>
</dbReference>
<proteinExistence type="predicted"/>
<evidence type="ECO:0000313" key="2">
    <source>
        <dbReference type="Proteomes" id="UP000095283"/>
    </source>
</evidence>
<evidence type="ECO:0000313" key="3">
    <source>
        <dbReference type="WBParaSite" id="Hba_18305"/>
    </source>
</evidence>
<name>A0A1I7XLC4_HETBA</name>
<accession>A0A1I7XLC4</accession>
<dbReference type="AlphaFoldDB" id="A0A1I7XLC4"/>
<organism evidence="2 3">
    <name type="scientific">Heterorhabditis bacteriophora</name>
    <name type="common">Entomopathogenic nematode worm</name>
    <dbReference type="NCBI Taxonomy" id="37862"/>
    <lineage>
        <taxon>Eukaryota</taxon>
        <taxon>Metazoa</taxon>
        <taxon>Ecdysozoa</taxon>
        <taxon>Nematoda</taxon>
        <taxon>Chromadorea</taxon>
        <taxon>Rhabditida</taxon>
        <taxon>Rhabditina</taxon>
        <taxon>Rhabditomorpha</taxon>
        <taxon>Strongyloidea</taxon>
        <taxon>Heterorhabditidae</taxon>
        <taxon>Heterorhabditis</taxon>
    </lineage>
</organism>
<sequence>MSFCEVALHETEKDTKLRKAPLDTCYEVMRHIGQEIRNYCDILCPGADTVYLIKRNPPNHRNKTKNGRRKNVCMTVKKVKCVI</sequence>
<keyword evidence="2" id="KW-1185">Reference proteome</keyword>